<keyword evidence="1" id="KW-0812">Transmembrane</keyword>
<gene>
    <name evidence="2" type="ORF">Nlim_0270</name>
</gene>
<feature type="transmembrane region" description="Helical" evidence="1">
    <location>
        <begin position="5"/>
        <end position="26"/>
    </location>
</feature>
<accession>F3KIH2</accession>
<comment type="caution">
    <text evidence="2">The sequence shown here is derived from an EMBL/GenBank/DDBJ whole genome shotgun (WGS) entry which is preliminary data.</text>
</comment>
<dbReference type="HOGENOM" id="CLU_2856925_0_0_2"/>
<keyword evidence="1" id="KW-0472">Membrane</keyword>
<dbReference type="AlphaFoldDB" id="F3KIH2"/>
<reference evidence="2" key="1">
    <citation type="journal article" date="2011" name="PLoS ONE">
        <title>Genome of a low-salinity ammonia-oxidizing archaeon determined by single-cell and metagenomic analysis.</title>
        <authorList>
            <person name="Blainey P.C."/>
            <person name="Mosier A.C."/>
            <person name="Potanina A."/>
            <person name="Francis C.A."/>
            <person name="Quake S.R."/>
        </authorList>
    </citation>
    <scope>NUCLEOTIDE SEQUENCE [LARGE SCALE GENOMIC DNA]</scope>
    <source>
        <strain evidence="2">SFB1</strain>
    </source>
</reference>
<protein>
    <submittedName>
        <fullName evidence="2">Uncharacterized protein</fullName>
    </submittedName>
</protein>
<sequence>MKNWFFWAGVSFIVGGITSLALTLGATASLSPIEDTSGYSIGWIIVGVTLIVIGFIKKKNPSDK</sequence>
<keyword evidence="1" id="KW-1133">Transmembrane helix</keyword>
<feature type="transmembrane region" description="Helical" evidence="1">
    <location>
        <begin position="38"/>
        <end position="56"/>
    </location>
</feature>
<dbReference type="EMBL" id="AEGP01000020">
    <property type="protein sequence ID" value="EGG42845.1"/>
    <property type="molecule type" value="Genomic_DNA"/>
</dbReference>
<dbReference type="STRING" id="886738.Nlim_0270"/>
<evidence type="ECO:0000313" key="2">
    <source>
        <dbReference type="EMBL" id="EGG42845.1"/>
    </source>
</evidence>
<name>F3KIH2_9ARCH</name>
<proteinExistence type="predicted"/>
<dbReference type="Proteomes" id="UP000004348">
    <property type="component" value="Chromosome"/>
</dbReference>
<evidence type="ECO:0000256" key="1">
    <source>
        <dbReference type="SAM" id="Phobius"/>
    </source>
</evidence>
<organism evidence="2">
    <name type="scientific">Candidatus Nitrosarchaeum limnium SFB1</name>
    <dbReference type="NCBI Taxonomy" id="886738"/>
    <lineage>
        <taxon>Archaea</taxon>
        <taxon>Nitrososphaerota</taxon>
        <taxon>Nitrososphaeria</taxon>
        <taxon>Nitrosopumilales</taxon>
        <taxon>Nitrosopumilaceae</taxon>
        <taxon>Nitrosarchaeum</taxon>
    </lineage>
</organism>